<feature type="non-terminal residue" evidence="12">
    <location>
        <position position="932"/>
    </location>
</feature>
<dbReference type="Gene3D" id="3.30.565.10">
    <property type="entry name" value="Histidine kinase-like ATPase, C-terminal domain"/>
    <property type="match status" value="1"/>
</dbReference>
<dbReference type="SUPFAM" id="SSF55874">
    <property type="entry name" value="ATPase domain of HSP90 chaperone/DNA topoisomerase II/histidine kinase"/>
    <property type="match status" value="1"/>
</dbReference>
<evidence type="ECO:0000256" key="8">
    <source>
        <dbReference type="SAM" id="MobiDB-lite"/>
    </source>
</evidence>
<dbReference type="PROSITE" id="PS50110">
    <property type="entry name" value="RESPONSE_REGULATORY"/>
    <property type="match status" value="1"/>
</dbReference>
<evidence type="ECO:0000256" key="9">
    <source>
        <dbReference type="SAM" id="Phobius"/>
    </source>
</evidence>
<dbReference type="PRINTS" id="PR00344">
    <property type="entry name" value="BCTRLSENSOR"/>
</dbReference>
<dbReference type="InterPro" id="IPR036097">
    <property type="entry name" value="HisK_dim/P_sf"/>
</dbReference>
<feature type="domain" description="Histidine kinase" evidence="10">
    <location>
        <begin position="384"/>
        <end position="614"/>
    </location>
</feature>
<dbReference type="Gene3D" id="3.40.50.2300">
    <property type="match status" value="1"/>
</dbReference>
<keyword evidence="4 7" id="KW-0597">Phosphoprotein</keyword>
<evidence type="ECO:0000256" key="2">
    <source>
        <dbReference type="ARBA" id="ARBA00004477"/>
    </source>
</evidence>
<dbReference type="SMART" id="SM00387">
    <property type="entry name" value="HATPase_c"/>
    <property type="match status" value="1"/>
</dbReference>
<keyword evidence="9" id="KW-0472">Membrane</keyword>
<dbReference type="STRING" id="57577.A0A2K3MW16"/>
<organism evidence="12 13">
    <name type="scientific">Trifolium pratense</name>
    <name type="common">Red clover</name>
    <dbReference type="NCBI Taxonomy" id="57577"/>
    <lineage>
        <taxon>Eukaryota</taxon>
        <taxon>Viridiplantae</taxon>
        <taxon>Streptophyta</taxon>
        <taxon>Embryophyta</taxon>
        <taxon>Tracheophyta</taxon>
        <taxon>Spermatophyta</taxon>
        <taxon>Magnoliopsida</taxon>
        <taxon>eudicotyledons</taxon>
        <taxon>Gunneridae</taxon>
        <taxon>Pentapetalae</taxon>
        <taxon>rosids</taxon>
        <taxon>fabids</taxon>
        <taxon>Fabales</taxon>
        <taxon>Fabaceae</taxon>
        <taxon>Papilionoideae</taxon>
        <taxon>50 kb inversion clade</taxon>
        <taxon>NPAAA clade</taxon>
        <taxon>Hologalegina</taxon>
        <taxon>IRL clade</taxon>
        <taxon>Trifolieae</taxon>
        <taxon>Trifolium</taxon>
    </lineage>
</organism>
<comment type="caution">
    <text evidence="12">The sequence shown here is derived from an EMBL/GenBank/DDBJ whole genome shotgun (WGS) entry which is preliminary data.</text>
</comment>
<dbReference type="PROSITE" id="PS50109">
    <property type="entry name" value="HIS_KIN"/>
    <property type="match status" value="1"/>
</dbReference>
<keyword evidence="5" id="KW-0256">Endoplasmic reticulum</keyword>
<dbReference type="Proteomes" id="UP000236291">
    <property type="component" value="Unassembled WGS sequence"/>
</dbReference>
<reference evidence="12 13" key="1">
    <citation type="journal article" date="2014" name="Am. J. Bot.">
        <title>Genome assembly and annotation for red clover (Trifolium pratense; Fabaceae).</title>
        <authorList>
            <person name="Istvanek J."/>
            <person name="Jaros M."/>
            <person name="Krenek A."/>
            <person name="Repkova J."/>
        </authorList>
    </citation>
    <scope>NUCLEOTIDE SEQUENCE [LARGE SCALE GENOMIC DNA]</scope>
    <source>
        <strain evidence="13">cv. Tatra</strain>
        <tissue evidence="12">Young leaves</tissue>
    </source>
</reference>
<accession>A0A2K3MW16</accession>
<dbReference type="SUPFAM" id="SSF52172">
    <property type="entry name" value="CheY-like"/>
    <property type="match status" value="1"/>
</dbReference>
<dbReference type="Pfam" id="PF00512">
    <property type="entry name" value="HisKA"/>
    <property type="match status" value="1"/>
</dbReference>
<dbReference type="InterPro" id="IPR011006">
    <property type="entry name" value="CheY-like_superfamily"/>
</dbReference>
<dbReference type="InterPro" id="IPR004358">
    <property type="entry name" value="Sig_transdc_His_kin-like_C"/>
</dbReference>
<proteinExistence type="predicted"/>
<dbReference type="GO" id="GO:0005789">
    <property type="term" value="C:endoplasmic reticulum membrane"/>
    <property type="evidence" value="ECO:0007669"/>
    <property type="project" value="UniProtKB-SubCell"/>
</dbReference>
<evidence type="ECO:0000259" key="10">
    <source>
        <dbReference type="PROSITE" id="PS50109"/>
    </source>
</evidence>
<dbReference type="SMART" id="SM00388">
    <property type="entry name" value="HisKA"/>
    <property type="match status" value="1"/>
</dbReference>
<dbReference type="PANTHER" id="PTHR43719:SF75">
    <property type="entry name" value="HISTIDINE KINASE CKI1"/>
    <property type="match status" value="1"/>
</dbReference>
<evidence type="ECO:0000256" key="6">
    <source>
        <dbReference type="ARBA" id="ARBA00023170"/>
    </source>
</evidence>
<feature type="modified residue" description="4-aspartylphosphate" evidence="7">
    <location>
        <position position="930"/>
    </location>
</feature>
<protein>
    <recommendedName>
        <fullName evidence="3">histidine kinase</fullName>
        <ecNumber evidence="3">2.7.13.3</ecNumber>
    </recommendedName>
</protein>
<dbReference type="InterPro" id="IPR001789">
    <property type="entry name" value="Sig_transdc_resp-reg_receiver"/>
</dbReference>
<evidence type="ECO:0000256" key="7">
    <source>
        <dbReference type="PROSITE-ProRule" id="PRU00169"/>
    </source>
</evidence>
<feature type="domain" description="Response regulatory" evidence="11">
    <location>
        <begin position="873"/>
        <end position="932"/>
    </location>
</feature>
<dbReference type="InterPro" id="IPR036890">
    <property type="entry name" value="HATPase_C_sf"/>
</dbReference>
<comment type="subcellular location">
    <subcellularLocation>
        <location evidence="2">Endoplasmic reticulum membrane</location>
        <topology evidence="2">Multi-pass membrane protein</topology>
    </subcellularLocation>
</comment>
<dbReference type="EC" id="2.7.13.3" evidence="3"/>
<reference evidence="12 13" key="2">
    <citation type="journal article" date="2017" name="Front. Plant Sci.">
        <title>Gene Classification and Mining of Molecular Markers Useful in Red Clover (Trifolium pratense) Breeding.</title>
        <authorList>
            <person name="Istvanek J."/>
            <person name="Dluhosova J."/>
            <person name="Dluhos P."/>
            <person name="Patkova L."/>
            <person name="Nedelnik J."/>
            <person name="Repkova J."/>
        </authorList>
    </citation>
    <scope>NUCLEOTIDE SEQUENCE [LARGE SCALE GENOMIC DNA]</scope>
    <source>
        <strain evidence="13">cv. Tatra</strain>
        <tissue evidence="12">Young leaves</tissue>
    </source>
</reference>
<dbReference type="InterPro" id="IPR003594">
    <property type="entry name" value="HATPase_dom"/>
</dbReference>
<dbReference type="PANTHER" id="PTHR43719">
    <property type="entry name" value="TWO-COMPONENT HISTIDINE KINASE"/>
    <property type="match status" value="1"/>
</dbReference>
<gene>
    <name evidence="12" type="ORF">L195_g018167</name>
</gene>
<feature type="region of interest" description="Disordered" evidence="8">
    <location>
        <begin position="698"/>
        <end position="733"/>
    </location>
</feature>
<keyword evidence="12" id="KW-0808">Transferase</keyword>
<dbReference type="InterPro" id="IPR005467">
    <property type="entry name" value="His_kinase_dom"/>
</dbReference>
<name>A0A2K3MW16_TRIPR</name>
<comment type="catalytic activity">
    <reaction evidence="1">
        <text>ATP + protein L-histidine = ADP + protein N-phospho-L-histidine.</text>
        <dbReference type="EC" id="2.7.13.3"/>
    </reaction>
</comment>
<feature type="transmembrane region" description="Helical" evidence="9">
    <location>
        <begin position="6"/>
        <end position="30"/>
    </location>
</feature>
<dbReference type="Pfam" id="PF02518">
    <property type="entry name" value="HATPase_c"/>
    <property type="match status" value="1"/>
</dbReference>
<dbReference type="InterPro" id="IPR050956">
    <property type="entry name" value="2C_system_His_kinase"/>
</dbReference>
<sequence length="932" mass="103315">MALQSLSLVILLAYGALITLVTLTPCWYVMVTHIEKRVNLNSKNIVDQLQSEIQYSAQLLHPMKSSSTNLARLFSSSLDSTNISFSDIQTKVAPLLFQAFVTVPHLTQISYIGMEGLFFSYCSDRDKALVMFSNSSSNKPLYYIQQANNETGEVFGEAIISNSSINTSWIKEAANLSNESASLGTKWSNDRDLLFLNSARINRIGVISLGFTAKSITDYVTSVDHLGTSSYLATKDGQILVEGIQHILFVVFNDSVSFQSVNANGDMIKNEGTVSCKNEAIASNLNIQDNKYLIHCYLIDIMGIESVYVLAVPRNGFDASYKKIGLALLNVMMVMILVAVFGFLFIDGRAIRREMHLCASLIKQKEATQQAEKKNMNKSLAVASASHDVRTSLAGITALIKISSKLVPSGSELASNLIQMEDCTRDLLGLLNSILDTSKIEVGKMELKEEEFDLSHFLEEVVDIYYLVAMEKGVELVLDPCNGSIIKYSRVKGDKGRLKQVLCNLLNNAVKFTNEADEEDIEKTMNSIQQDSLRSMDFVFEVDDTGKGISKENYKSVFENYVQVKETDPVQEGTGLGLGIVQSLVRLMHGDIEIVDKNIGEKGTCFRFNVQLSLCEGVTVTDFSARGGLEYGTSNMNPMLHIFNSSPKIEASRVVLFIGNKERRRTCKRFMKSLGIKVKVVSCQEGLFDTLEEIKQKDRRSGGLSSPESSSNLSPSSHSTSHNSFSRTRGVPLSSMDGNEYTSPVFKKTNVGTVSGFVLIVIDANAGPSFPKLFGIVSNFKKGFSNRCNIVWLDNPHLHRIDSKLIDQNDIIILKPFHGSRLFQVIMLLPEYSNGSTWQSIKKPRFRKSPVCPGEIQECGDSSCYNNSLHSKKFLVVDDTKILRTLATNILVSLGATVEQCENGEEAVKLVGEGLKRDYPNLPYDYILMDCQ</sequence>
<dbReference type="SUPFAM" id="SSF47384">
    <property type="entry name" value="Homodimeric domain of signal transducing histidine kinase"/>
    <property type="match status" value="1"/>
</dbReference>
<keyword evidence="9" id="KW-1133">Transmembrane helix</keyword>
<keyword evidence="6" id="KW-0675">Receptor</keyword>
<dbReference type="AlphaFoldDB" id="A0A2K3MW16"/>
<dbReference type="InterPro" id="IPR003661">
    <property type="entry name" value="HisK_dim/P_dom"/>
</dbReference>
<evidence type="ECO:0000259" key="11">
    <source>
        <dbReference type="PROSITE" id="PS50110"/>
    </source>
</evidence>
<evidence type="ECO:0000256" key="4">
    <source>
        <dbReference type="ARBA" id="ARBA00022553"/>
    </source>
</evidence>
<evidence type="ECO:0000313" key="12">
    <source>
        <dbReference type="EMBL" id="PNX94985.1"/>
    </source>
</evidence>
<evidence type="ECO:0000256" key="1">
    <source>
        <dbReference type="ARBA" id="ARBA00000085"/>
    </source>
</evidence>
<evidence type="ECO:0000256" key="5">
    <source>
        <dbReference type="ARBA" id="ARBA00022824"/>
    </source>
</evidence>
<dbReference type="EMBL" id="ASHM01013011">
    <property type="protein sequence ID" value="PNX94985.1"/>
    <property type="molecule type" value="Genomic_DNA"/>
</dbReference>
<feature type="transmembrane region" description="Helical" evidence="9">
    <location>
        <begin position="324"/>
        <end position="346"/>
    </location>
</feature>
<dbReference type="GO" id="GO:0000155">
    <property type="term" value="F:phosphorelay sensor kinase activity"/>
    <property type="evidence" value="ECO:0007669"/>
    <property type="project" value="InterPro"/>
</dbReference>
<feature type="compositionally biased region" description="Low complexity" evidence="8">
    <location>
        <begin position="702"/>
        <end position="728"/>
    </location>
</feature>
<dbReference type="CDD" id="cd00082">
    <property type="entry name" value="HisKA"/>
    <property type="match status" value="1"/>
</dbReference>
<keyword evidence="9" id="KW-0812">Transmembrane</keyword>
<evidence type="ECO:0000256" key="3">
    <source>
        <dbReference type="ARBA" id="ARBA00012438"/>
    </source>
</evidence>
<evidence type="ECO:0000313" key="13">
    <source>
        <dbReference type="Proteomes" id="UP000236291"/>
    </source>
</evidence>
<keyword evidence="12" id="KW-0418">Kinase</keyword>
<dbReference type="Gene3D" id="1.10.287.130">
    <property type="match status" value="1"/>
</dbReference>